<gene>
    <name evidence="7" type="ORF">QTN89_19895</name>
</gene>
<accession>A0ABT7PMK8</accession>
<dbReference type="InterPro" id="IPR011042">
    <property type="entry name" value="6-blade_b-propeller_TolB-like"/>
</dbReference>
<dbReference type="InterPro" id="IPR050789">
    <property type="entry name" value="Diverse_Enzym_Activities"/>
</dbReference>
<dbReference type="InterPro" id="IPR011041">
    <property type="entry name" value="Quinoprot_gluc/sorb_DH_b-prop"/>
</dbReference>
<keyword evidence="5" id="KW-0732">Signal</keyword>
<dbReference type="InterPro" id="IPR001466">
    <property type="entry name" value="Beta-lactam-related"/>
</dbReference>
<feature type="signal peptide" evidence="5">
    <location>
        <begin position="1"/>
        <end position="21"/>
    </location>
</feature>
<organism evidence="7 8">
    <name type="scientific">Roseiconus lacunae</name>
    <dbReference type="NCBI Taxonomy" id="2605694"/>
    <lineage>
        <taxon>Bacteria</taxon>
        <taxon>Pseudomonadati</taxon>
        <taxon>Planctomycetota</taxon>
        <taxon>Planctomycetia</taxon>
        <taxon>Pirellulales</taxon>
        <taxon>Pirellulaceae</taxon>
        <taxon>Roseiconus</taxon>
    </lineage>
</organism>
<dbReference type="InterPro" id="IPR036909">
    <property type="entry name" value="Cyt_c-like_dom_sf"/>
</dbReference>
<dbReference type="Pfam" id="PF00144">
    <property type="entry name" value="Beta-lactamase"/>
    <property type="match status" value="1"/>
</dbReference>
<dbReference type="SUPFAM" id="SSF50952">
    <property type="entry name" value="Soluble quinoprotein glucose dehydrogenase"/>
    <property type="match status" value="1"/>
</dbReference>
<dbReference type="InterPro" id="IPR013427">
    <property type="entry name" value="Haem-bd_dom_put"/>
</dbReference>
<protein>
    <submittedName>
        <fullName evidence="7">Serine hydrolase</fullName>
    </submittedName>
</protein>
<dbReference type="Pfam" id="PF07995">
    <property type="entry name" value="GSDH"/>
    <property type="match status" value="1"/>
</dbReference>
<sequence>MPPWLLLTFTAVLCSPASDSAANDVPITTTPDKIGLSAEKLRHITSYLQSEVDSGHLVGAVAAVSRHGKVGYIEAVGNRELESTQPMPADALFRIASMTKAVTSAAVMSLVEEQAIALDDPVSKYIPELANLRVIKSVEGEATETVQAKREPTIHDLLTHRSGFTYGWSGPEKLNAAYQTQNIPNLFEPIEETIGDRVKRLANVPLKFQPGSDWNYGVSTDILGRIIEISSGLTLDQFFRERIFRPLGMHDTYFYVPKAKQQRLAGLTTIDKNRNLQPVGDVPVQAGFLRFSANYCTTPGTFFSGGGGLVSTATDYMTFLHMLLHEGELNGTRILERATVDQMTSNQIGDRTIPFPGHGDGFGLGFGVVTERSFGQSEFSVGSFSWGGIFNTYYWVDPQEQFVGVLMTQVFPHDHLNTRDEFRRLAYEAIDDSGFQKLYHYQPGEAFANPHFNGRQLRVNGAEISTHPKFASRSETRSSGLARIRIDEDLRTIRRADLELDVWGGHPGTLNKRVTINGRSTYFFPEVGTASDQCTHQSPTFNLRPTDLVNGYNSMQFACDTGETFWGHYLVDRATLCIGLDRDDDRLKDFGIADFDATVNVHPADDSIEGFVLSIQSPKASHDQVKSVRYEARYVGYDENGNGSRADWHQVATWTAEETRYPGSDDSHPSATDSGLATIRWETSLLPKQTGIQVRAIIHFSGPDDFRFLTSLSAPFAIQRDPANKVTLYHSDDLPRPFWSRANRTKQCTIKLDIDPANIESVELHVVAWTGGAGDINDYFTLNGHPVAIAEGHDHQTVYSRVPIDRSWLLQGENKLVLRSSTEHHGIEIMAPGPALMIRSHVPEPNPVSVSTAQVHGLECYRVETPKATYYLDKIGAGLTSLVDQDGNDWIGFDPTEGTAAGGEYRGFPNAVFKEAGNYFHALNSGTDRCTTTIEHASPHRVVISALSDNQLWKGRYTFTESSCTFTMERMPPGHAYWVLYEGIPGGQYDDSDWWMTADSATKHPLTVNHEGDINAPSISTGERQTEWIAFGDAELDRMVVLAHLKDDNSPDRFYQMNRRMTVFGFGRDGMQKFLGDVPRSFSIGLVESTNHQDADRWANEQAAVSIAETTAVESNAASDIALIEELQQHALTHRGDAKVGKQLFNDQRTKCSVCHRIGTQGGQVGPDLTKIGGKFDRPHLIDSLLYPSRQIGYGYETKVILTSDGKTTSGIQKESNDRSITLADAGGQTIVIERDAIEDSKVSTTSIMPTGLANQLSHEEFTDLIAYLESLGPGNGRFGNGISGPVTLPPGFKMTTVATGLSGAVGMDIAPDGRVLICEQEGKLRIVKPGSGLLERPMIELPVEFNWERGLIGVTVAPDFPTNPYVYVLYVAAEPFSHHRVARFKVDGDVAIPGSEEILFRGDDQSKFGGNVPAGHQGGAIHFGPDGKLYIGLGEQTAGDPAQRMDALQGKILRLNPDGSIPDDNPFLSQTEGKYQAIWAKGCRNPFSLAFDKSGDMLINDVGGKFEEINRGIAGANYGWPKTDHGPSEEPGITGPIHIYRQSSINGSDFCPSESKWPKRFRGKYFFADFVLGNIKFIDPQAPKESSEFIAGIRRPVDIRFSPNGDLYVLLRNAWVVDENFAGGTGALIKISSP</sequence>
<keyword evidence="8" id="KW-1185">Reference proteome</keyword>
<dbReference type="PANTHER" id="PTHR43283">
    <property type="entry name" value="BETA-LACTAMASE-RELATED"/>
    <property type="match status" value="1"/>
</dbReference>
<keyword evidence="3 4" id="KW-0408">Iron</keyword>
<dbReference type="Gene3D" id="3.40.710.10">
    <property type="entry name" value="DD-peptidase/beta-lactamase superfamily"/>
    <property type="match status" value="1"/>
</dbReference>
<name>A0ABT7PMK8_9BACT</name>
<dbReference type="InterPro" id="IPR012338">
    <property type="entry name" value="Beta-lactam/transpept-like"/>
</dbReference>
<reference evidence="7 8" key="1">
    <citation type="submission" date="2023-06" db="EMBL/GenBank/DDBJ databases">
        <title>Roseiconus lacunae JC819 isolated from Gulf of Mannar region, Tamil Nadu.</title>
        <authorList>
            <person name="Pk S."/>
            <person name="Ch S."/>
            <person name="Ch V.R."/>
        </authorList>
    </citation>
    <scope>NUCLEOTIDE SEQUENCE [LARGE SCALE GENOMIC DNA]</scope>
    <source>
        <strain evidence="7 8">JC819</strain>
    </source>
</reference>
<dbReference type="PANTHER" id="PTHR43283:SF3">
    <property type="entry name" value="BETA-LACTAMASE FAMILY PROTEIN (AFU_ORTHOLOGUE AFUA_5G07500)"/>
    <property type="match status" value="1"/>
</dbReference>
<feature type="chain" id="PRO_5045211103" evidence="5">
    <location>
        <begin position="22"/>
        <end position="1635"/>
    </location>
</feature>
<dbReference type="Gene3D" id="1.10.760.10">
    <property type="entry name" value="Cytochrome c-like domain"/>
    <property type="match status" value="1"/>
</dbReference>
<proteinExistence type="predicted"/>
<keyword evidence="7" id="KW-0378">Hydrolase</keyword>
<dbReference type="EMBL" id="JASZZN010000016">
    <property type="protein sequence ID" value="MDM4017721.1"/>
    <property type="molecule type" value="Genomic_DNA"/>
</dbReference>
<keyword evidence="2 4" id="KW-0479">Metal-binding</keyword>
<evidence type="ECO:0000313" key="8">
    <source>
        <dbReference type="Proteomes" id="UP001239462"/>
    </source>
</evidence>
<evidence type="ECO:0000313" key="7">
    <source>
        <dbReference type="EMBL" id="MDM4017721.1"/>
    </source>
</evidence>
<dbReference type="InterPro" id="IPR009056">
    <property type="entry name" value="Cyt_c-like_dom"/>
</dbReference>
<dbReference type="SUPFAM" id="SSF56601">
    <property type="entry name" value="beta-lactamase/transpeptidase-like"/>
    <property type="match status" value="1"/>
</dbReference>
<dbReference type="PROSITE" id="PS51007">
    <property type="entry name" value="CYTC"/>
    <property type="match status" value="1"/>
</dbReference>
<keyword evidence="1 4" id="KW-0349">Heme</keyword>
<evidence type="ECO:0000256" key="3">
    <source>
        <dbReference type="ARBA" id="ARBA00023004"/>
    </source>
</evidence>
<evidence type="ECO:0000256" key="4">
    <source>
        <dbReference type="PROSITE-ProRule" id="PRU00433"/>
    </source>
</evidence>
<evidence type="ECO:0000256" key="1">
    <source>
        <dbReference type="ARBA" id="ARBA00022617"/>
    </source>
</evidence>
<feature type="domain" description="Cytochrome c" evidence="6">
    <location>
        <begin position="1136"/>
        <end position="1273"/>
    </location>
</feature>
<dbReference type="InterPro" id="IPR012938">
    <property type="entry name" value="Glc/Sorbosone_DH"/>
</dbReference>
<dbReference type="NCBIfam" id="TIGR02603">
    <property type="entry name" value="CxxCH_TIGR02603"/>
    <property type="match status" value="1"/>
</dbReference>
<evidence type="ECO:0000256" key="5">
    <source>
        <dbReference type="SAM" id="SignalP"/>
    </source>
</evidence>
<dbReference type="Proteomes" id="UP001239462">
    <property type="component" value="Unassembled WGS sequence"/>
</dbReference>
<comment type="caution">
    <text evidence="7">The sequence shown here is derived from an EMBL/GenBank/DDBJ whole genome shotgun (WGS) entry which is preliminary data.</text>
</comment>
<dbReference type="GO" id="GO:0016787">
    <property type="term" value="F:hydrolase activity"/>
    <property type="evidence" value="ECO:0007669"/>
    <property type="project" value="UniProtKB-KW"/>
</dbReference>
<dbReference type="SUPFAM" id="SSF46626">
    <property type="entry name" value="Cytochrome c"/>
    <property type="match status" value="1"/>
</dbReference>
<dbReference type="Gene3D" id="2.120.10.30">
    <property type="entry name" value="TolB, C-terminal domain"/>
    <property type="match status" value="1"/>
</dbReference>
<dbReference type="RefSeq" id="WP_289165243.1">
    <property type="nucleotide sequence ID" value="NZ_JASZZN010000016.1"/>
</dbReference>
<evidence type="ECO:0000259" key="6">
    <source>
        <dbReference type="PROSITE" id="PS51007"/>
    </source>
</evidence>
<evidence type="ECO:0000256" key="2">
    <source>
        <dbReference type="ARBA" id="ARBA00022723"/>
    </source>
</evidence>